<evidence type="ECO:0000256" key="4">
    <source>
        <dbReference type="ARBA" id="ARBA00023136"/>
    </source>
</evidence>
<comment type="subcellular location">
    <subcellularLocation>
        <location evidence="1">Membrane</location>
        <topology evidence="1">Multi-pass membrane protein</topology>
    </subcellularLocation>
</comment>
<accession>A0A1Y1IB32</accession>
<keyword evidence="3 6" id="KW-1133">Transmembrane helix</keyword>
<keyword evidence="9" id="KW-1185">Reference proteome</keyword>
<feature type="domain" description="TLC" evidence="7">
    <location>
        <begin position="62"/>
        <end position="252"/>
    </location>
</feature>
<feature type="transmembrane region" description="Helical" evidence="6">
    <location>
        <begin position="223"/>
        <end position="241"/>
    </location>
</feature>
<dbReference type="PANTHER" id="PTHR31898:SF1">
    <property type="entry name" value="TLC DOMAIN-CONTAINING PROTEIN 5"/>
    <property type="match status" value="1"/>
</dbReference>
<dbReference type="InterPro" id="IPR042512">
    <property type="entry name" value="TLCD5"/>
</dbReference>
<evidence type="ECO:0000256" key="6">
    <source>
        <dbReference type="SAM" id="Phobius"/>
    </source>
</evidence>
<dbReference type="AlphaFoldDB" id="A0A1Y1IB32"/>
<evidence type="ECO:0000313" key="8">
    <source>
        <dbReference type="EMBL" id="GAQ87763.1"/>
    </source>
</evidence>
<evidence type="ECO:0000256" key="1">
    <source>
        <dbReference type="ARBA" id="ARBA00004141"/>
    </source>
</evidence>
<evidence type="ECO:0000259" key="7">
    <source>
        <dbReference type="PROSITE" id="PS50922"/>
    </source>
</evidence>
<dbReference type="OMA" id="CEMASPK"/>
<dbReference type="Pfam" id="PF03798">
    <property type="entry name" value="TRAM_LAG1_CLN8"/>
    <property type="match status" value="1"/>
</dbReference>
<evidence type="ECO:0000256" key="5">
    <source>
        <dbReference type="PROSITE-ProRule" id="PRU00205"/>
    </source>
</evidence>
<dbReference type="OrthoDB" id="506011at2759"/>
<protein>
    <recommendedName>
        <fullName evidence="7">TLC domain-containing protein</fullName>
    </recommendedName>
</protein>
<dbReference type="InterPro" id="IPR006634">
    <property type="entry name" value="TLC-dom"/>
</dbReference>
<dbReference type="Proteomes" id="UP000054558">
    <property type="component" value="Unassembled WGS sequence"/>
</dbReference>
<evidence type="ECO:0000256" key="3">
    <source>
        <dbReference type="ARBA" id="ARBA00022989"/>
    </source>
</evidence>
<dbReference type="SMART" id="SM00724">
    <property type="entry name" value="TLC"/>
    <property type="match status" value="1"/>
</dbReference>
<reference evidence="8 9" key="1">
    <citation type="journal article" date="2014" name="Nat. Commun.">
        <title>Klebsormidium flaccidum genome reveals primary factors for plant terrestrial adaptation.</title>
        <authorList>
            <person name="Hori K."/>
            <person name="Maruyama F."/>
            <person name="Fujisawa T."/>
            <person name="Togashi T."/>
            <person name="Yamamoto N."/>
            <person name="Seo M."/>
            <person name="Sato S."/>
            <person name="Yamada T."/>
            <person name="Mori H."/>
            <person name="Tajima N."/>
            <person name="Moriyama T."/>
            <person name="Ikeuchi M."/>
            <person name="Watanabe M."/>
            <person name="Wada H."/>
            <person name="Kobayashi K."/>
            <person name="Saito M."/>
            <person name="Masuda T."/>
            <person name="Sasaki-Sekimoto Y."/>
            <person name="Mashiguchi K."/>
            <person name="Awai K."/>
            <person name="Shimojima M."/>
            <person name="Masuda S."/>
            <person name="Iwai M."/>
            <person name="Nobusawa T."/>
            <person name="Narise T."/>
            <person name="Kondo S."/>
            <person name="Saito H."/>
            <person name="Sato R."/>
            <person name="Murakawa M."/>
            <person name="Ihara Y."/>
            <person name="Oshima-Yamada Y."/>
            <person name="Ohtaka K."/>
            <person name="Satoh M."/>
            <person name="Sonobe K."/>
            <person name="Ishii M."/>
            <person name="Ohtani R."/>
            <person name="Kanamori-Sato M."/>
            <person name="Honoki R."/>
            <person name="Miyazaki D."/>
            <person name="Mochizuki H."/>
            <person name="Umetsu J."/>
            <person name="Higashi K."/>
            <person name="Shibata D."/>
            <person name="Kamiya Y."/>
            <person name="Sato N."/>
            <person name="Nakamura Y."/>
            <person name="Tabata S."/>
            <person name="Ida S."/>
            <person name="Kurokawa K."/>
            <person name="Ohta H."/>
        </authorList>
    </citation>
    <scope>NUCLEOTIDE SEQUENCE [LARGE SCALE GENOMIC DNA]</scope>
    <source>
        <strain evidence="8 9">NIES-2285</strain>
    </source>
</reference>
<proteinExistence type="predicted"/>
<keyword evidence="2 5" id="KW-0812">Transmembrane</keyword>
<feature type="transmembrane region" description="Helical" evidence="6">
    <location>
        <begin position="194"/>
        <end position="211"/>
    </location>
</feature>
<dbReference type="PANTHER" id="PTHR31898">
    <property type="entry name" value="TRANSMEMBRANE PROTEIN 136"/>
    <property type="match status" value="1"/>
</dbReference>
<organism evidence="8 9">
    <name type="scientific">Klebsormidium nitens</name>
    <name type="common">Green alga</name>
    <name type="synonym">Ulothrix nitens</name>
    <dbReference type="NCBI Taxonomy" id="105231"/>
    <lineage>
        <taxon>Eukaryota</taxon>
        <taxon>Viridiplantae</taxon>
        <taxon>Streptophyta</taxon>
        <taxon>Klebsormidiophyceae</taxon>
        <taxon>Klebsormidiales</taxon>
        <taxon>Klebsormidiaceae</taxon>
        <taxon>Klebsormidium</taxon>
    </lineage>
</organism>
<dbReference type="EMBL" id="DF237324">
    <property type="protein sequence ID" value="GAQ87763.1"/>
    <property type="molecule type" value="Genomic_DNA"/>
</dbReference>
<dbReference type="GO" id="GO:0016020">
    <property type="term" value="C:membrane"/>
    <property type="evidence" value="ECO:0007669"/>
    <property type="project" value="UniProtKB-SubCell"/>
</dbReference>
<feature type="transmembrane region" description="Helical" evidence="6">
    <location>
        <begin position="41"/>
        <end position="59"/>
    </location>
</feature>
<sequence>MVKQQQQQLELLLAAVTEKSAEIRRTHPGGFFPELDVVSEVLLLTVGWALLFIVLRFFVFSKLSYDFNNRLVSVIHCLVVFPLALQTLNWSDPLGNVGGISTNKEGRILEISSAYFIYDLIGCTLDASTRDISMSVHHIVSLLGMGWGLFSHTDGNELVVCLALVEISNPCMHTREFIKEFGLTGTAVEMANNLLFAATFTVARVVFGPILTYKTIASTKPPLPIKIGAGALQVVSTYWWYLVARMVYYKVVKGRGRKAKKT</sequence>
<keyword evidence="4 5" id="KW-0472">Membrane</keyword>
<evidence type="ECO:0000256" key="2">
    <source>
        <dbReference type="ARBA" id="ARBA00022692"/>
    </source>
</evidence>
<gene>
    <name evidence="8" type="ORF">KFL_003750130</name>
</gene>
<name>A0A1Y1IB32_KLENI</name>
<dbReference type="PROSITE" id="PS50922">
    <property type="entry name" value="TLC"/>
    <property type="match status" value="1"/>
</dbReference>
<evidence type="ECO:0000313" key="9">
    <source>
        <dbReference type="Proteomes" id="UP000054558"/>
    </source>
</evidence>